<keyword evidence="2" id="KW-0472">Membrane</keyword>
<evidence type="ECO:0000313" key="5">
    <source>
        <dbReference type="Proteomes" id="UP000629468"/>
    </source>
</evidence>
<reference evidence="4 5" key="1">
    <citation type="journal article" name="Sci. Rep.">
        <title>Telomere-to-telomere assembled and centromere annotated genomes of the two main subspecies of the button mushroom Agaricus bisporus reveal especially polymorphic chromosome ends.</title>
        <authorList>
            <person name="Sonnenberg A.S.M."/>
            <person name="Sedaghat-Telgerd N."/>
            <person name="Lavrijssen B."/>
            <person name="Ohm R.A."/>
            <person name="Hendrickx P.M."/>
            <person name="Scholtmeijer K."/>
            <person name="Baars J.J.P."/>
            <person name="van Peer A."/>
        </authorList>
    </citation>
    <scope>NUCLEOTIDE SEQUENCE [LARGE SCALE GENOMIC DNA]</scope>
    <source>
        <strain evidence="4 5">H119_p4</strain>
    </source>
</reference>
<evidence type="ECO:0000256" key="1">
    <source>
        <dbReference type="SAM" id="MobiDB-lite"/>
    </source>
</evidence>
<organism evidence="4 5">
    <name type="scientific">Agaricus bisporus var. burnettii</name>
    <dbReference type="NCBI Taxonomy" id="192524"/>
    <lineage>
        <taxon>Eukaryota</taxon>
        <taxon>Fungi</taxon>
        <taxon>Dikarya</taxon>
        <taxon>Basidiomycota</taxon>
        <taxon>Agaricomycotina</taxon>
        <taxon>Agaricomycetes</taxon>
        <taxon>Agaricomycetidae</taxon>
        <taxon>Agaricales</taxon>
        <taxon>Agaricineae</taxon>
        <taxon>Agaricaceae</taxon>
        <taxon>Agaricus</taxon>
    </lineage>
</organism>
<dbReference type="Proteomes" id="UP000629468">
    <property type="component" value="Unassembled WGS sequence"/>
</dbReference>
<dbReference type="InterPro" id="IPR045338">
    <property type="entry name" value="DUF6535"/>
</dbReference>
<protein>
    <recommendedName>
        <fullName evidence="3">DUF6535 domain-containing protein</fullName>
    </recommendedName>
</protein>
<feature type="region of interest" description="Disordered" evidence="1">
    <location>
        <begin position="441"/>
        <end position="498"/>
    </location>
</feature>
<dbReference type="AlphaFoldDB" id="A0A8H7C947"/>
<feature type="transmembrane region" description="Helical" evidence="2">
    <location>
        <begin position="255"/>
        <end position="276"/>
    </location>
</feature>
<evidence type="ECO:0000256" key="2">
    <source>
        <dbReference type="SAM" id="Phobius"/>
    </source>
</evidence>
<feature type="transmembrane region" description="Helical" evidence="2">
    <location>
        <begin position="375"/>
        <end position="397"/>
    </location>
</feature>
<gene>
    <name evidence="4" type="ORF">Agabi119p4_7903</name>
</gene>
<feature type="domain" description="DUF6535" evidence="3">
    <location>
        <begin position="233"/>
        <end position="362"/>
    </location>
</feature>
<keyword evidence="2" id="KW-0812">Transmembrane</keyword>
<sequence>MPPKPPEKKHLDTTNSDDIKEAFHRFLCFISQSDSGMIKELNEQLDKITSGSLRPQAPQKIHFDRMNSDDIKDSLLSFSQTIEDLKMQARHVGQVSGWIPAAGTCQRTFICNREDLDEQIHREKLPAARQKFYTRKKNFADAPSDTLPIVLETLAASINLLYTRTNEFQEFTTEGARLKDVFSTLKTNLSYRASFTRDYSNRLNTTVIQRYIHQFIYDLQTDFDKVAGALSEFTAIGIPAIRDEKARAFKSLTNILAAATLFSGVTASSLQMSTALSNPNNTILVVNALWFTSLTLSVGAALNCVLYGAFVRLSDMIEPLISSNTDTCRRPPWITWWMKGSHSFLLGASILTFSAGLSVFTFSSDQAIYTPYLTITSMILASAGLGAILIWILYIILMVPKEQLEADAIRPSSDSIHSGPNKVFFFYNGIPIRIKNALLPSPREQNVDEEEEITAPQMSPNHREHELADQPKAKNTAQGKVKNVNIDPKKEPNPDETDTSATLIKLIIPGDPASEKNEFGSYGTIRYIAYSDDGKWLAITCAKEELYYDVSWTTVIDAKTLQSKKEIHHGGMAVSEFLKWSPSGKKLIVKFESNSRFDIWDLDAEAPRAFRTDEGDIVEDVAWFDENAILVAERSKFTKMDSDLVAHQVSILLLAVARQ</sequence>
<evidence type="ECO:0000259" key="3">
    <source>
        <dbReference type="Pfam" id="PF20153"/>
    </source>
</evidence>
<name>A0A8H7C947_AGABI</name>
<evidence type="ECO:0000313" key="4">
    <source>
        <dbReference type="EMBL" id="KAF7768660.1"/>
    </source>
</evidence>
<comment type="caution">
    <text evidence="4">The sequence shown here is derived from an EMBL/GenBank/DDBJ whole genome shotgun (WGS) entry which is preliminary data.</text>
</comment>
<dbReference type="SUPFAM" id="SSF82171">
    <property type="entry name" value="DPP6 N-terminal domain-like"/>
    <property type="match status" value="1"/>
</dbReference>
<feature type="transmembrane region" description="Helical" evidence="2">
    <location>
        <begin position="344"/>
        <end position="363"/>
    </location>
</feature>
<proteinExistence type="predicted"/>
<dbReference type="Pfam" id="PF20153">
    <property type="entry name" value="DUF6535"/>
    <property type="match status" value="1"/>
</dbReference>
<accession>A0A8H7C947</accession>
<feature type="compositionally biased region" description="Basic and acidic residues" evidence="1">
    <location>
        <begin position="461"/>
        <end position="472"/>
    </location>
</feature>
<feature type="transmembrane region" description="Helical" evidence="2">
    <location>
        <begin position="288"/>
        <end position="310"/>
    </location>
</feature>
<dbReference type="EMBL" id="JABXXO010000010">
    <property type="protein sequence ID" value="KAF7768660.1"/>
    <property type="molecule type" value="Genomic_DNA"/>
</dbReference>
<keyword evidence="2" id="KW-1133">Transmembrane helix</keyword>